<sequence>MLKSCFLDHAMPVSPACFCFVPASSTPAHEDKWGSAEQQRAVDPIVLEELSSRCSKGLEADPSPAPNYHLNDNTAQINSSQSQFEDRR</sequence>
<reference evidence="2 3" key="1">
    <citation type="submission" date="2021-06" db="EMBL/GenBank/DDBJ databases">
        <authorList>
            <person name="Palmer J.M."/>
        </authorList>
    </citation>
    <scope>NUCLEOTIDE SEQUENCE [LARGE SCALE GENOMIC DNA]</scope>
    <source>
        <strain evidence="3">if_2019</strain>
        <tissue evidence="2">Muscle</tissue>
    </source>
</reference>
<name>A0ABV0SJD2_9TELE</name>
<feature type="region of interest" description="Disordered" evidence="1">
    <location>
        <begin position="55"/>
        <end position="88"/>
    </location>
</feature>
<dbReference type="EMBL" id="JAHRIQ010000516">
    <property type="protein sequence ID" value="MEQ2220680.1"/>
    <property type="molecule type" value="Genomic_DNA"/>
</dbReference>
<evidence type="ECO:0000313" key="3">
    <source>
        <dbReference type="Proteomes" id="UP001482620"/>
    </source>
</evidence>
<proteinExistence type="predicted"/>
<evidence type="ECO:0000313" key="2">
    <source>
        <dbReference type="EMBL" id="MEQ2220680.1"/>
    </source>
</evidence>
<accession>A0ABV0SJD2</accession>
<feature type="compositionally biased region" description="Polar residues" evidence="1">
    <location>
        <begin position="70"/>
        <end position="88"/>
    </location>
</feature>
<gene>
    <name evidence="2" type="ORF">ILYODFUR_007881</name>
</gene>
<dbReference type="Proteomes" id="UP001482620">
    <property type="component" value="Unassembled WGS sequence"/>
</dbReference>
<evidence type="ECO:0000256" key="1">
    <source>
        <dbReference type="SAM" id="MobiDB-lite"/>
    </source>
</evidence>
<keyword evidence="3" id="KW-1185">Reference proteome</keyword>
<organism evidence="2 3">
    <name type="scientific">Ilyodon furcidens</name>
    <name type="common">goldbreast splitfin</name>
    <dbReference type="NCBI Taxonomy" id="33524"/>
    <lineage>
        <taxon>Eukaryota</taxon>
        <taxon>Metazoa</taxon>
        <taxon>Chordata</taxon>
        <taxon>Craniata</taxon>
        <taxon>Vertebrata</taxon>
        <taxon>Euteleostomi</taxon>
        <taxon>Actinopterygii</taxon>
        <taxon>Neopterygii</taxon>
        <taxon>Teleostei</taxon>
        <taxon>Neoteleostei</taxon>
        <taxon>Acanthomorphata</taxon>
        <taxon>Ovalentaria</taxon>
        <taxon>Atherinomorphae</taxon>
        <taxon>Cyprinodontiformes</taxon>
        <taxon>Goodeidae</taxon>
        <taxon>Ilyodon</taxon>
    </lineage>
</organism>
<comment type="caution">
    <text evidence="2">The sequence shown here is derived from an EMBL/GenBank/DDBJ whole genome shotgun (WGS) entry which is preliminary data.</text>
</comment>
<protein>
    <submittedName>
        <fullName evidence="2">Uncharacterized protein</fullName>
    </submittedName>
</protein>